<dbReference type="Gene3D" id="3.30.1380.10">
    <property type="match status" value="1"/>
</dbReference>
<keyword evidence="8" id="KW-0482">Metalloprotease</keyword>
<organism evidence="13">
    <name type="scientific">Alsobacter sp. KACC 23698</name>
    <dbReference type="NCBI Taxonomy" id="3149229"/>
    <lineage>
        <taxon>Bacteria</taxon>
        <taxon>Pseudomonadati</taxon>
        <taxon>Pseudomonadota</taxon>
        <taxon>Alphaproteobacteria</taxon>
        <taxon>Hyphomicrobiales</taxon>
        <taxon>Alsobacteraceae</taxon>
        <taxon>Alsobacter</taxon>
    </lineage>
</organism>
<sequence length="431" mass="46251">MRSCLFRRRTTAGGCAAAKFFGLLTAVVTLTAAAETSSGAYADGDTRSLTLFHTHRNETATITYRRHGRFDSDGLDQLNAFLRDWRNDKTTRMDPRLFDVVWEAYREAGSRAPIHIVSAYRSPETNAMLHRRSRAVSEQSQHMLGKAMDIRMPDVETGKLRATAMRLQHGGVGYYASEAFVHVDTGSIRAWPRMTQDQLARLFPDGKTVHLPSNGKPLPGYQTARAELLSRGETVGGETVAVAQAQIGTKSLFAALFGGRDEPAEQAEPALPTAVAAYAPPEDAVRVAAPLPPRRPAELPGAFLTAAADTLVRPADMETSSVLGRFLSQEAGWATAPDKPSGVKALFVVGTKPAARKQPLRIDVAKVRPRAPEPVAIAAGPGPVLDITFSDAPNADLGLARFAGPAVRPLPVLTIADATDAGMRLARAVTE</sequence>
<evidence type="ECO:0000256" key="2">
    <source>
        <dbReference type="ARBA" id="ARBA00004776"/>
    </source>
</evidence>
<dbReference type="SUPFAM" id="SSF55166">
    <property type="entry name" value="Hedgehog/DD-peptidase"/>
    <property type="match status" value="1"/>
</dbReference>
<keyword evidence="7" id="KW-0862">Zinc</keyword>
<keyword evidence="3" id="KW-0645">Protease</keyword>
<protein>
    <recommendedName>
        <fullName evidence="11">Murein endopeptidase K</fullName>
    </recommendedName>
</protein>
<keyword evidence="5 12" id="KW-0732">Signal</keyword>
<evidence type="ECO:0000256" key="12">
    <source>
        <dbReference type="SAM" id="SignalP"/>
    </source>
</evidence>
<evidence type="ECO:0000256" key="7">
    <source>
        <dbReference type="ARBA" id="ARBA00022833"/>
    </source>
</evidence>
<evidence type="ECO:0000256" key="10">
    <source>
        <dbReference type="ARBA" id="ARBA00093448"/>
    </source>
</evidence>
<dbReference type="CDD" id="cd14844">
    <property type="entry name" value="Zn-DD-carboxypeptidase_like"/>
    <property type="match status" value="1"/>
</dbReference>
<dbReference type="AlphaFoldDB" id="A0AAU7JIW6"/>
<evidence type="ECO:0000313" key="13">
    <source>
        <dbReference type="EMBL" id="XBO40203.1"/>
    </source>
</evidence>
<feature type="chain" id="PRO_5043649849" description="Murein endopeptidase K" evidence="12">
    <location>
        <begin position="43"/>
        <end position="431"/>
    </location>
</feature>
<dbReference type="RefSeq" id="WP_406857058.1">
    <property type="nucleotide sequence ID" value="NZ_CP157484.1"/>
</dbReference>
<evidence type="ECO:0000256" key="1">
    <source>
        <dbReference type="ARBA" id="ARBA00001947"/>
    </source>
</evidence>
<dbReference type="GO" id="GO:0006508">
    <property type="term" value="P:proteolysis"/>
    <property type="evidence" value="ECO:0007669"/>
    <property type="project" value="UniProtKB-KW"/>
</dbReference>
<dbReference type="InterPro" id="IPR009045">
    <property type="entry name" value="Zn_M74/Hedgehog-like"/>
</dbReference>
<keyword evidence="6" id="KW-0378">Hydrolase</keyword>
<dbReference type="PANTHER" id="PTHR37425">
    <property type="match status" value="1"/>
</dbReference>
<dbReference type="Pfam" id="PF05951">
    <property type="entry name" value="Peptidase_M15_2"/>
    <property type="match status" value="1"/>
</dbReference>
<evidence type="ECO:0000256" key="6">
    <source>
        <dbReference type="ARBA" id="ARBA00022801"/>
    </source>
</evidence>
<dbReference type="PANTHER" id="PTHR37425:SF1">
    <property type="entry name" value="OUTER MEMBRANE PROTEIN"/>
    <property type="match status" value="1"/>
</dbReference>
<accession>A0AAU7JIW6</accession>
<evidence type="ECO:0000256" key="11">
    <source>
        <dbReference type="ARBA" id="ARBA00093666"/>
    </source>
</evidence>
<reference evidence="13" key="1">
    <citation type="submission" date="2024-05" db="EMBL/GenBank/DDBJ databases">
        <authorList>
            <person name="Kim S."/>
            <person name="Heo J."/>
            <person name="Choi H."/>
            <person name="Choi Y."/>
            <person name="Kwon S.-W."/>
            <person name="Kim Y."/>
        </authorList>
    </citation>
    <scope>NUCLEOTIDE SEQUENCE</scope>
    <source>
        <strain evidence="13">KACC 23698</strain>
    </source>
</reference>
<feature type="signal peptide" evidence="12">
    <location>
        <begin position="1"/>
        <end position="42"/>
    </location>
</feature>
<comment type="pathway">
    <text evidence="2">Cell wall biogenesis; cell wall polysaccharide biosynthesis.</text>
</comment>
<keyword evidence="4" id="KW-0479">Metal-binding</keyword>
<evidence type="ECO:0000256" key="9">
    <source>
        <dbReference type="ARBA" id="ARBA00023316"/>
    </source>
</evidence>
<name>A0AAU7JIW6_9HYPH</name>
<evidence type="ECO:0000256" key="3">
    <source>
        <dbReference type="ARBA" id="ARBA00022670"/>
    </source>
</evidence>
<evidence type="ECO:0000256" key="4">
    <source>
        <dbReference type="ARBA" id="ARBA00022723"/>
    </source>
</evidence>
<evidence type="ECO:0000256" key="8">
    <source>
        <dbReference type="ARBA" id="ARBA00023049"/>
    </source>
</evidence>
<dbReference type="GO" id="GO:0008237">
    <property type="term" value="F:metallopeptidase activity"/>
    <property type="evidence" value="ECO:0007669"/>
    <property type="project" value="UniProtKB-KW"/>
</dbReference>
<gene>
    <name evidence="13" type="ORF">ABEG18_05325</name>
</gene>
<dbReference type="InterPro" id="IPR010275">
    <property type="entry name" value="MepK"/>
</dbReference>
<dbReference type="GO" id="GO:0046872">
    <property type="term" value="F:metal ion binding"/>
    <property type="evidence" value="ECO:0007669"/>
    <property type="project" value="UniProtKB-KW"/>
</dbReference>
<dbReference type="EMBL" id="CP157484">
    <property type="protein sequence ID" value="XBO40203.1"/>
    <property type="molecule type" value="Genomic_DNA"/>
</dbReference>
<keyword evidence="9" id="KW-0961">Cell wall biogenesis/degradation</keyword>
<comment type="similarity">
    <text evidence="10">Belongs to the peptidase M15 family.</text>
</comment>
<evidence type="ECO:0000256" key="5">
    <source>
        <dbReference type="ARBA" id="ARBA00022729"/>
    </source>
</evidence>
<dbReference type="GO" id="GO:0071555">
    <property type="term" value="P:cell wall organization"/>
    <property type="evidence" value="ECO:0007669"/>
    <property type="project" value="UniProtKB-KW"/>
</dbReference>
<comment type="cofactor">
    <cofactor evidence="1">
        <name>Zn(2+)</name>
        <dbReference type="ChEBI" id="CHEBI:29105"/>
    </cofactor>
</comment>
<proteinExistence type="inferred from homology"/>